<dbReference type="PROSITE" id="PS50254">
    <property type="entry name" value="REL_2"/>
    <property type="match status" value="1"/>
</dbReference>
<reference evidence="24" key="3">
    <citation type="submission" date="2025-09" db="UniProtKB">
        <authorList>
            <consortium name="Ensembl"/>
        </authorList>
    </citation>
    <scope>IDENTIFICATION</scope>
</reference>
<feature type="region of interest" description="Disordered" evidence="22">
    <location>
        <begin position="125"/>
        <end position="195"/>
    </location>
</feature>
<keyword evidence="15" id="KW-0804">Transcription</keyword>
<dbReference type="Proteomes" id="UP000694680">
    <property type="component" value="Chromosome 3"/>
</dbReference>
<comment type="function">
    <text evidence="17">Transcription factor involved, among others, in the transcriptional regulation of osmoprotective and inflammatory genes. Binds the DNA consensus sequence 5'-[ACT][AG]TGGAAA[CAT]A[TA][ATC][CA][ATG][GT][GAC][CG][CT]-3'. Mediates the transcriptional response to hypertonicity. Positively regulates the transcription of LCN2 and S100A4 genes; optimal transactivation of these genes requires the presence of DDX5/DDX17. Also involved in the DNA damage response by preventing formation of R-loops; R-loops are composed of a DNA:RNA hybrid and the associated non-template single-stranded DNA.</text>
</comment>
<keyword evidence="21" id="KW-0175">Coiled coil</keyword>
<keyword evidence="4" id="KW-0158">Chromosome</keyword>
<dbReference type="GO" id="GO:1902531">
    <property type="term" value="P:regulation of intracellular signal transduction"/>
    <property type="evidence" value="ECO:0007669"/>
    <property type="project" value="UniProtKB-ARBA"/>
</dbReference>
<accession>A0A8C5NB63</accession>
<keyword evidence="12" id="KW-0805">Transcription regulation</keyword>
<dbReference type="PRINTS" id="PR01789">
    <property type="entry name" value="NUCFACTORATC"/>
</dbReference>
<comment type="subunit">
    <text evidence="18">Homodimer when bound to DNA, completely encircles its DNA target. Interacts with CIDEC; this interaction is direct and retains NFAT5 in the cytoplasm. Does not bind with Fos and Jun transcription factors. Interacts with DDX5 and DDX17; this interaction leads to DDX5/DDX17 recruitment to LNC2 and S100A4 promoters and NFAT5-mediated DDX5/DDX17-enhanced transactivation.</text>
</comment>
<keyword evidence="5" id="KW-0963">Cytoplasm</keyword>
<gene>
    <name evidence="24" type="primary">nfat5b</name>
</gene>
<evidence type="ECO:0000256" key="3">
    <source>
        <dbReference type="ARBA" id="ARBA00004496"/>
    </source>
</evidence>
<dbReference type="Ensembl" id="ENSGWIT00000045970.1">
    <property type="protein sequence ID" value="ENSGWIP00000042360.1"/>
    <property type="gene ID" value="ENSGWIG00000021238.1"/>
</dbReference>
<feature type="compositionally biased region" description="Polar residues" evidence="22">
    <location>
        <begin position="632"/>
        <end position="644"/>
    </location>
</feature>
<dbReference type="GO" id="GO:0005667">
    <property type="term" value="C:transcription regulator complex"/>
    <property type="evidence" value="ECO:0007669"/>
    <property type="project" value="TreeGrafter"/>
</dbReference>
<feature type="region of interest" description="Disordered" evidence="22">
    <location>
        <begin position="1073"/>
        <end position="1096"/>
    </location>
</feature>
<feature type="region of interest" description="Disordered" evidence="22">
    <location>
        <begin position="960"/>
        <end position="981"/>
    </location>
</feature>
<proteinExistence type="predicted"/>
<evidence type="ECO:0000256" key="8">
    <source>
        <dbReference type="ARBA" id="ARBA00022763"/>
    </source>
</evidence>
<evidence type="ECO:0000256" key="17">
    <source>
        <dbReference type="ARBA" id="ARBA00055141"/>
    </source>
</evidence>
<reference evidence="24" key="1">
    <citation type="submission" date="2020-06" db="EMBL/GenBank/DDBJ databases">
        <authorList>
            <consortium name="Wellcome Sanger Institute Data Sharing"/>
        </authorList>
    </citation>
    <scope>NUCLEOTIDE SEQUENCE [LARGE SCALE GENOMIC DNA]</scope>
</reference>
<dbReference type="GO" id="GO:0000978">
    <property type="term" value="F:RNA polymerase II cis-regulatory region sequence-specific DNA binding"/>
    <property type="evidence" value="ECO:0007669"/>
    <property type="project" value="InterPro"/>
</dbReference>
<dbReference type="InterPro" id="IPR013783">
    <property type="entry name" value="Ig-like_fold"/>
</dbReference>
<dbReference type="GO" id="GO:0005634">
    <property type="term" value="C:nucleus"/>
    <property type="evidence" value="ECO:0007669"/>
    <property type="project" value="UniProtKB-SubCell"/>
</dbReference>
<dbReference type="GO" id="GO:0005737">
    <property type="term" value="C:cytoplasm"/>
    <property type="evidence" value="ECO:0007669"/>
    <property type="project" value="UniProtKB-SubCell"/>
</dbReference>
<evidence type="ECO:0000256" key="19">
    <source>
        <dbReference type="ARBA" id="ARBA00072227"/>
    </source>
</evidence>
<dbReference type="InterPro" id="IPR002909">
    <property type="entry name" value="IPT_dom"/>
</dbReference>
<dbReference type="GO" id="GO:0033173">
    <property type="term" value="P:calcineurin-NFAT signaling cascade"/>
    <property type="evidence" value="ECO:0007669"/>
    <property type="project" value="TreeGrafter"/>
</dbReference>
<evidence type="ECO:0000256" key="20">
    <source>
        <dbReference type="ARBA" id="ARBA00080722"/>
    </source>
</evidence>
<dbReference type="InterPro" id="IPR014756">
    <property type="entry name" value="Ig_E-set"/>
</dbReference>
<comment type="subcellular location">
    <subcellularLocation>
        <location evidence="2">Chromosome</location>
    </subcellularLocation>
    <subcellularLocation>
        <location evidence="3">Cytoplasm</location>
    </subcellularLocation>
    <subcellularLocation>
        <location evidence="1">Nucleus</location>
    </subcellularLocation>
</comment>
<feature type="region of interest" description="Disordered" evidence="22">
    <location>
        <begin position="711"/>
        <end position="730"/>
    </location>
</feature>
<evidence type="ECO:0000256" key="10">
    <source>
        <dbReference type="ARBA" id="ARBA00022843"/>
    </source>
</evidence>
<keyword evidence="7" id="KW-0597">Phosphoprotein</keyword>
<feature type="coiled-coil region" evidence="21">
    <location>
        <begin position="792"/>
        <end position="823"/>
    </location>
</feature>
<evidence type="ECO:0000256" key="6">
    <source>
        <dbReference type="ARBA" id="ARBA00022499"/>
    </source>
</evidence>
<dbReference type="Pfam" id="PF00554">
    <property type="entry name" value="RHD_DNA_bind"/>
    <property type="match status" value="1"/>
</dbReference>
<dbReference type="FunFam" id="2.60.40.340:FF:000002">
    <property type="entry name" value="Nuclear factor of activated T-cells 5, tonicity-responsive"/>
    <property type="match status" value="1"/>
</dbReference>
<evidence type="ECO:0000256" key="22">
    <source>
        <dbReference type="SAM" id="MobiDB-lite"/>
    </source>
</evidence>
<evidence type="ECO:0000256" key="7">
    <source>
        <dbReference type="ARBA" id="ARBA00022553"/>
    </source>
</evidence>
<feature type="compositionally biased region" description="Low complexity" evidence="22">
    <location>
        <begin position="80"/>
        <end position="96"/>
    </location>
</feature>
<evidence type="ECO:0000256" key="4">
    <source>
        <dbReference type="ARBA" id="ARBA00022454"/>
    </source>
</evidence>
<dbReference type="SMART" id="SM00429">
    <property type="entry name" value="IPT"/>
    <property type="match status" value="1"/>
</dbReference>
<dbReference type="CDD" id="cd07882">
    <property type="entry name" value="RHD-n_TonEBP"/>
    <property type="match status" value="1"/>
</dbReference>
<evidence type="ECO:0000256" key="18">
    <source>
        <dbReference type="ARBA" id="ARBA00065799"/>
    </source>
</evidence>
<dbReference type="InterPro" id="IPR032397">
    <property type="entry name" value="RHD_dimer"/>
</dbReference>
<dbReference type="SUPFAM" id="SSF81296">
    <property type="entry name" value="E set domains"/>
    <property type="match status" value="1"/>
</dbReference>
<evidence type="ECO:0000256" key="5">
    <source>
        <dbReference type="ARBA" id="ARBA00022490"/>
    </source>
</evidence>
<dbReference type="Pfam" id="PF16179">
    <property type="entry name" value="RHD_dimer"/>
    <property type="match status" value="1"/>
</dbReference>
<evidence type="ECO:0000256" key="2">
    <source>
        <dbReference type="ARBA" id="ARBA00004286"/>
    </source>
</evidence>
<dbReference type="InterPro" id="IPR008967">
    <property type="entry name" value="p53-like_TF_DNA-bd_sf"/>
</dbReference>
<evidence type="ECO:0000313" key="25">
    <source>
        <dbReference type="Proteomes" id="UP000694680"/>
    </source>
</evidence>
<keyword evidence="11" id="KW-0007">Acetylation</keyword>
<dbReference type="InterPro" id="IPR011539">
    <property type="entry name" value="RHD_DNA_bind_dom"/>
</dbReference>
<feature type="compositionally biased region" description="Gly residues" evidence="22">
    <location>
        <begin position="132"/>
        <end position="146"/>
    </location>
</feature>
<evidence type="ECO:0000256" key="15">
    <source>
        <dbReference type="ARBA" id="ARBA00023163"/>
    </source>
</evidence>
<keyword evidence="16" id="KW-0539">Nucleus</keyword>
<keyword evidence="25" id="KW-1185">Reference proteome</keyword>
<dbReference type="CTD" id="555802"/>
<feature type="region of interest" description="Disordered" evidence="22">
    <location>
        <begin position="70"/>
        <end position="107"/>
    </location>
</feature>
<protein>
    <recommendedName>
        <fullName evidence="19">Nuclear factor of activated T-cells 5</fullName>
    </recommendedName>
    <alternativeName>
        <fullName evidence="20">T-cell transcription factor NFAT5</fullName>
    </alternativeName>
</protein>
<feature type="region of interest" description="Disordered" evidence="22">
    <location>
        <begin position="213"/>
        <end position="292"/>
    </location>
</feature>
<feature type="region of interest" description="Disordered" evidence="22">
    <location>
        <begin position="624"/>
        <end position="673"/>
    </location>
</feature>
<dbReference type="GO" id="GO:0005694">
    <property type="term" value="C:chromosome"/>
    <property type="evidence" value="ECO:0007669"/>
    <property type="project" value="UniProtKB-SubCell"/>
</dbReference>
<keyword evidence="13" id="KW-0238">DNA-binding</keyword>
<evidence type="ECO:0000313" key="24">
    <source>
        <dbReference type="Ensembl" id="ENSGWIP00000042360.1"/>
    </source>
</evidence>
<evidence type="ECO:0000256" key="12">
    <source>
        <dbReference type="ARBA" id="ARBA00023015"/>
    </source>
</evidence>
<dbReference type="PANTHER" id="PTHR12533">
    <property type="entry name" value="NFAT"/>
    <property type="match status" value="1"/>
</dbReference>
<sequence length="1311" mass="142807">MPSDFISLFSGDLDLNSPRSLYSKESVYDLLPRELQLPSATQHNLKAMSQKSGGEAGTLLSASLASDAMPTSLTMEGPRSAFSTSSSSTVHSSPSTGDQKPVLCSNAEPGDTRCVKGASEAVAAEGGNAPSSGGGNGVGAEVGGGRVVTPQEVPSHHQMTPSKRRTILNISPPPQDLLDDSRMSCQDEVSLDSEHSNSIWIDESLSNFSLTSSVSYNDNTEVPRKSRKRTPRQRPGPKAARATESSMDMFDADSAKGPHFVLFQLGSDNKTGSKGSSDDSQTTRQKGGALSMQFPQKSEGKELKILVQPETQHRARYLTEGSRGSVKDRTQQGFPTVKLEGVNEPVVLQVFVGNDAGRVKPHGFYQACRVTGRNTTVCKEVDIDGTTVIEVPLDPSTNMMLAVDCVGILKLRNADVEARIGVAGSKRKSTRARLVFRVNIPRSDGSVLTLQTPSSAILCTQPAGVPEILKKSLHSCSARGGEELFIIGKNFLKDAKVIFDENTSDENSWKAEAEIDIELFHQNHLIVKVPPYQNQTITSAVSVGIYVVTNAGRSHDIQPFTYTPDTAKTDVSIKEEMPSPVKACSFDEQFKALDSALMPSVLPSIKREDVTPMDVTSNIQSSGVFKTDDLCPTQQQHSNMTGHQNKSRAFPNSMSQPAGDPDQDIAPGFTDNEPLSTIQKQDIAVSSSFSVPDEPLLQQNQQSFLVESSRDCLRQERPGPGSASGSVGRLCSEPATQQQQLPMFPPDEVAQLEEAVRQLKARGYCSLSLQSDNAISKQQQQQQQRIQHQQHIQKQQIQQQQLQHQHQQQQQQQQRALETLQHQLFQSQIQIQCGMFQEAPQSKNTEHQGSPQQVVPNQASLFQATQQQQQQQQQQQAALFQQTNDLLSIQTNFLQQTPSHPSPPLFHNPSSLAETQNPQGSLFQKASQDQVQASLFQNTMTVLQSPEQQPSNAGLFLSTQLSTSSPQQQQQQQQQQQEGQQQQQLAFLNALQSASPEPQSVFQAQAQISPIQQRNPMEQQQQPPAQPPQQAAMFQSLSSHSSANTLSPGQQQQQQQQGGLLFCNNALPTPDQASSLLFGTQGQMPPLTSNSLVSQEPQNPPMLFSQANMVTVNQQDRSEPMALGNPTEPMQQDLFQEQQPMQLGSGTSNRQEQPVGLFMPQSNMASLQGGLAARELSQTPMFASQNGVANLQTTSSSPDQQPQSLFQTAVSGSINAPSQPQQPGLFMYGMQNECGQLMNTPGNTLSDQIIAISQSGQNQRESDAHIQSLLSQTLSQPGPVQSSMSASQNMEKIDDLLVSLQESGSNLTRSY</sequence>
<evidence type="ECO:0000256" key="9">
    <source>
        <dbReference type="ARBA" id="ARBA00022765"/>
    </source>
</evidence>
<feature type="compositionally biased region" description="Low complexity" evidence="22">
    <location>
        <begin position="967"/>
        <end position="981"/>
    </location>
</feature>
<dbReference type="OrthoDB" id="5346094at2759"/>
<keyword evidence="6" id="KW-1017">Isopeptide bond</keyword>
<dbReference type="GO" id="GO:0000981">
    <property type="term" value="F:DNA-binding transcription factor activity, RNA polymerase II-specific"/>
    <property type="evidence" value="ECO:0007669"/>
    <property type="project" value="TreeGrafter"/>
</dbReference>
<dbReference type="PANTHER" id="PTHR12533:SF10">
    <property type="entry name" value="NUCLEAR FACTOR OF ACTIVATED T-CELLS 5"/>
    <property type="match status" value="1"/>
</dbReference>
<feature type="region of interest" description="Disordered" evidence="22">
    <location>
        <begin position="895"/>
        <end position="928"/>
    </location>
</feature>
<evidence type="ECO:0000259" key="23">
    <source>
        <dbReference type="PROSITE" id="PS50254"/>
    </source>
</evidence>
<dbReference type="Gene3D" id="2.60.40.340">
    <property type="entry name" value="Rel homology domain (RHD), DNA-binding domain"/>
    <property type="match status" value="1"/>
</dbReference>
<dbReference type="InterPro" id="IPR037059">
    <property type="entry name" value="RHD_DNA_bind_dom_sf"/>
</dbReference>
<dbReference type="GO" id="GO:0010467">
    <property type="term" value="P:gene expression"/>
    <property type="evidence" value="ECO:0007669"/>
    <property type="project" value="UniProtKB-ARBA"/>
</dbReference>
<dbReference type="GeneID" id="114481617"/>
<dbReference type="GO" id="GO:0006974">
    <property type="term" value="P:DNA damage response"/>
    <property type="evidence" value="ECO:0007669"/>
    <property type="project" value="UniProtKB-KW"/>
</dbReference>
<dbReference type="SUPFAM" id="SSF49417">
    <property type="entry name" value="p53-like transcription factors"/>
    <property type="match status" value="1"/>
</dbReference>
<feature type="compositionally biased region" description="Polar residues" evidence="22">
    <location>
        <begin position="266"/>
        <end position="285"/>
    </location>
</feature>
<dbReference type="InterPro" id="IPR008366">
    <property type="entry name" value="NFAT"/>
</dbReference>
<dbReference type="Gene3D" id="2.60.40.10">
    <property type="entry name" value="Immunoglobulins"/>
    <property type="match status" value="1"/>
</dbReference>
<evidence type="ECO:0000256" key="14">
    <source>
        <dbReference type="ARBA" id="ARBA00023159"/>
    </source>
</evidence>
<reference evidence="24" key="2">
    <citation type="submission" date="2025-08" db="UniProtKB">
        <authorList>
            <consortium name="Ensembl"/>
        </authorList>
    </citation>
    <scope>IDENTIFICATION</scope>
</reference>
<evidence type="ECO:0000256" key="11">
    <source>
        <dbReference type="ARBA" id="ARBA00022990"/>
    </source>
</evidence>
<evidence type="ECO:0000256" key="21">
    <source>
        <dbReference type="SAM" id="Coils"/>
    </source>
</evidence>
<keyword evidence="8" id="KW-0227">DNA damage</keyword>
<evidence type="ECO:0000256" key="1">
    <source>
        <dbReference type="ARBA" id="ARBA00004123"/>
    </source>
</evidence>
<feature type="compositionally biased region" description="Polar residues" evidence="22">
    <location>
        <begin position="908"/>
        <end position="928"/>
    </location>
</feature>
<evidence type="ECO:0000256" key="16">
    <source>
        <dbReference type="ARBA" id="ARBA00023242"/>
    </source>
</evidence>
<dbReference type="RefSeq" id="XP_028332383.1">
    <property type="nucleotide sequence ID" value="XM_028476582.1"/>
</dbReference>
<evidence type="ECO:0000256" key="13">
    <source>
        <dbReference type="ARBA" id="ARBA00023125"/>
    </source>
</evidence>
<dbReference type="InterPro" id="IPR015646">
    <property type="entry name" value="NFAT5_RHD_DNA-bd"/>
</dbReference>
<keyword evidence="9" id="KW-0013">ADP-ribosylation</keyword>
<dbReference type="GO" id="GO:0045944">
    <property type="term" value="P:positive regulation of transcription by RNA polymerase II"/>
    <property type="evidence" value="ECO:0007669"/>
    <property type="project" value="UniProtKB-ARBA"/>
</dbReference>
<name>A0A8C5NB63_GOUWI</name>
<dbReference type="GO" id="GO:0007399">
    <property type="term" value="P:nervous system development"/>
    <property type="evidence" value="ECO:0007669"/>
    <property type="project" value="UniProtKB-ARBA"/>
</dbReference>
<dbReference type="FunFam" id="2.60.40.10:FF:000174">
    <property type="entry name" value="Nuclear factor of activated T-cells 5, tonicity-responsive"/>
    <property type="match status" value="1"/>
</dbReference>
<organism evidence="24 25">
    <name type="scientific">Gouania willdenowi</name>
    <name type="common">Blunt-snouted clingfish</name>
    <name type="synonym">Lepadogaster willdenowi</name>
    <dbReference type="NCBI Taxonomy" id="441366"/>
    <lineage>
        <taxon>Eukaryota</taxon>
        <taxon>Metazoa</taxon>
        <taxon>Chordata</taxon>
        <taxon>Craniata</taxon>
        <taxon>Vertebrata</taxon>
        <taxon>Euteleostomi</taxon>
        <taxon>Actinopterygii</taxon>
        <taxon>Neopterygii</taxon>
        <taxon>Teleostei</taxon>
        <taxon>Neoteleostei</taxon>
        <taxon>Acanthomorphata</taxon>
        <taxon>Ovalentaria</taxon>
        <taxon>Blenniimorphae</taxon>
        <taxon>Blenniiformes</taxon>
        <taxon>Gobiesocoidei</taxon>
        <taxon>Gobiesocidae</taxon>
        <taxon>Gobiesocinae</taxon>
        <taxon>Gouania</taxon>
    </lineage>
</organism>
<feature type="region of interest" description="Disordered" evidence="22">
    <location>
        <begin position="1014"/>
        <end position="1057"/>
    </location>
</feature>
<feature type="domain" description="RHD" evidence="23">
    <location>
        <begin position="285"/>
        <end position="464"/>
    </location>
</feature>
<keyword evidence="10" id="KW-0832">Ubl conjugation</keyword>
<keyword evidence="14" id="KW-0010">Activator</keyword>